<name>A0AAN6XW43_9PEZI</name>
<reference evidence="1" key="1">
    <citation type="journal article" date="2023" name="Mol. Phylogenet. Evol.">
        <title>Genome-scale phylogeny and comparative genomics of the fungal order Sordariales.</title>
        <authorList>
            <person name="Hensen N."/>
            <person name="Bonometti L."/>
            <person name="Westerberg I."/>
            <person name="Brannstrom I.O."/>
            <person name="Guillou S."/>
            <person name="Cros-Aarteil S."/>
            <person name="Calhoun S."/>
            <person name="Haridas S."/>
            <person name="Kuo A."/>
            <person name="Mondo S."/>
            <person name="Pangilinan J."/>
            <person name="Riley R."/>
            <person name="LaButti K."/>
            <person name="Andreopoulos B."/>
            <person name="Lipzen A."/>
            <person name="Chen C."/>
            <person name="Yan M."/>
            <person name="Daum C."/>
            <person name="Ng V."/>
            <person name="Clum A."/>
            <person name="Steindorff A."/>
            <person name="Ohm R.A."/>
            <person name="Martin F."/>
            <person name="Silar P."/>
            <person name="Natvig D.O."/>
            <person name="Lalanne C."/>
            <person name="Gautier V."/>
            <person name="Ament-Velasquez S.L."/>
            <person name="Kruys A."/>
            <person name="Hutchinson M.I."/>
            <person name="Powell A.J."/>
            <person name="Barry K."/>
            <person name="Miller A.N."/>
            <person name="Grigoriev I.V."/>
            <person name="Debuchy R."/>
            <person name="Gladieux P."/>
            <person name="Hiltunen Thoren M."/>
            <person name="Johannesson H."/>
        </authorList>
    </citation>
    <scope>NUCLEOTIDE SEQUENCE</scope>
    <source>
        <strain evidence="1">CBS 315.58</strain>
    </source>
</reference>
<reference evidence="1" key="2">
    <citation type="submission" date="2023-05" db="EMBL/GenBank/DDBJ databases">
        <authorList>
            <consortium name="Lawrence Berkeley National Laboratory"/>
            <person name="Steindorff A."/>
            <person name="Hensen N."/>
            <person name="Bonometti L."/>
            <person name="Westerberg I."/>
            <person name="Brannstrom I.O."/>
            <person name="Guillou S."/>
            <person name="Cros-Aarteil S."/>
            <person name="Calhoun S."/>
            <person name="Haridas S."/>
            <person name="Kuo A."/>
            <person name="Mondo S."/>
            <person name="Pangilinan J."/>
            <person name="Riley R."/>
            <person name="Labutti K."/>
            <person name="Andreopoulos B."/>
            <person name="Lipzen A."/>
            <person name="Chen C."/>
            <person name="Yanf M."/>
            <person name="Daum C."/>
            <person name="Ng V."/>
            <person name="Clum A."/>
            <person name="Ohm R."/>
            <person name="Martin F."/>
            <person name="Silar P."/>
            <person name="Natvig D."/>
            <person name="Lalanne C."/>
            <person name="Gautier V."/>
            <person name="Ament-Velasquez S.L."/>
            <person name="Kruys A."/>
            <person name="Hutchinson M.I."/>
            <person name="Powell A.J."/>
            <person name="Barry K."/>
            <person name="Miller A.N."/>
            <person name="Grigoriev I.V."/>
            <person name="Debuchy R."/>
            <person name="Gladieux P."/>
            <person name="Thoren M.H."/>
            <person name="Johannesson H."/>
        </authorList>
    </citation>
    <scope>NUCLEOTIDE SEQUENCE</scope>
    <source>
        <strain evidence="1">CBS 315.58</strain>
    </source>
</reference>
<dbReference type="GO" id="GO:0020037">
    <property type="term" value="F:heme binding"/>
    <property type="evidence" value="ECO:0007669"/>
    <property type="project" value="InterPro"/>
</dbReference>
<dbReference type="Pfam" id="PF00067">
    <property type="entry name" value="p450"/>
    <property type="match status" value="1"/>
</dbReference>
<dbReference type="GO" id="GO:0016705">
    <property type="term" value="F:oxidoreductase activity, acting on paired donors, with incorporation or reduction of molecular oxygen"/>
    <property type="evidence" value="ECO:0007669"/>
    <property type="project" value="InterPro"/>
</dbReference>
<dbReference type="GO" id="GO:0005506">
    <property type="term" value="F:iron ion binding"/>
    <property type="evidence" value="ECO:0007669"/>
    <property type="project" value="InterPro"/>
</dbReference>
<dbReference type="AlphaFoldDB" id="A0AAN6XW43"/>
<keyword evidence="2" id="KW-1185">Reference proteome</keyword>
<dbReference type="Gene3D" id="1.10.630.10">
    <property type="entry name" value="Cytochrome P450"/>
    <property type="match status" value="1"/>
</dbReference>
<comment type="caution">
    <text evidence="1">The sequence shown here is derived from an EMBL/GenBank/DDBJ whole genome shotgun (WGS) entry which is preliminary data.</text>
</comment>
<dbReference type="SUPFAM" id="SSF48264">
    <property type="entry name" value="Cytochrome P450"/>
    <property type="match status" value="1"/>
</dbReference>
<evidence type="ECO:0000313" key="2">
    <source>
        <dbReference type="Proteomes" id="UP001303160"/>
    </source>
</evidence>
<accession>A0AAN6XW43</accession>
<dbReference type="InterPro" id="IPR036396">
    <property type="entry name" value="Cyt_P450_sf"/>
</dbReference>
<dbReference type="Proteomes" id="UP001303160">
    <property type="component" value="Unassembled WGS sequence"/>
</dbReference>
<evidence type="ECO:0000313" key="1">
    <source>
        <dbReference type="EMBL" id="KAK4204777.1"/>
    </source>
</evidence>
<dbReference type="GO" id="GO:0004497">
    <property type="term" value="F:monooxygenase activity"/>
    <property type="evidence" value="ECO:0007669"/>
    <property type="project" value="InterPro"/>
</dbReference>
<proteinExistence type="predicted"/>
<protein>
    <submittedName>
        <fullName evidence="1">Cytochrome P450</fullName>
    </submittedName>
</protein>
<sequence length="470" mass="53374">MQGPWIAVHITSGSYTDTPTWHAWIQEVSEEEIKVWLREQKSIIDFSFAGVKKPKDTLPLRAAANARIASAFGLTNSLTTSTPSVHRLFFRKVALHINRPDRSWKALFQIATATLTAELRRDTGWPLRIAEAARITSLSVVLYDNFDIAEPIPRDILRKITDEINDQWIVTKYSDSPPQSPRMLNLHLADCNLSHRFTNRTITDPDESGEILSIIMPQYETLWRVVLATYLLAFHIYPSPTLAARISSVPACLGSNSGEEKEALKLAKEGLRLTPSNKRIYRHTPGPLPTQIKADLELMHRHPSIWGPTALEFNPSRFDNLTPLQQEAYLPFSSRPHRCPAFSGFGDRMVTCLVVAMGRVLDTAPEKGRIHPINEQSDGPQQLPKTIDTGREGMESWLYIQSGREYKEWEERQEARRNYKLPWMKRKENSETGSRQVVMGRRRRVISGKRSDGMDSVIAAQWRIGGGSIE</sequence>
<dbReference type="EMBL" id="MU863880">
    <property type="protein sequence ID" value="KAK4204777.1"/>
    <property type="molecule type" value="Genomic_DNA"/>
</dbReference>
<dbReference type="InterPro" id="IPR001128">
    <property type="entry name" value="Cyt_P450"/>
</dbReference>
<gene>
    <name evidence="1" type="ORF">QBC40DRAFT_216587</name>
</gene>
<organism evidence="1 2">
    <name type="scientific">Triangularia verruculosa</name>
    <dbReference type="NCBI Taxonomy" id="2587418"/>
    <lineage>
        <taxon>Eukaryota</taxon>
        <taxon>Fungi</taxon>
        <taxon>Dikarya</taxon>
        <taxon>Ascomycota</taxon>
        <taxon>Pezizomycotina</taxon>
        <taxon>Sordariomycetes</taxon>
        <taxon>Sordariomycetidae</taxon>
        <taxon>Sordariales</taxon>
        <taxon>Podosporaceae</taxon>
        <taxon>Triangularia</taxon>
    </lineage>
</organism>